<evidence type="ECO:0000256" key="2">
    <source>
        <dbReference type="ARBA" id="ARBA00022801"/>
    </source>
</evidence>
<dbReference type="PANTHER" id="PTHR43540">
    <property type="entry name" value="PEROXYUREIDOACRYLATE/UREIDOACRYLATE AMIDOHYDROLASE-RELATED"/>
    <property type="match status" value="1"/>
</dbReference>
<dbReference type="RefSeq" id="WP_317329309.1">
    <property type="nucleotide sequence ID" value="NZ_JAWJZA010000010.1"/>
</dbReference>
<sequence>MNKYLIVVDMQNDFIDGSLGTPEAQAIVDNVIHKVKHFDGTVVFTQDTHSPTYLKTQEGKHLPVEHCIKGTTGWELSPALATWQQDNGATVFEKVTFGSKALITSLVHIYETEGIESIELIGLCTDICVVSNALAIKAFLPEVPIVVDASCCAGVTPEKHLVALETMASCQVQVINQ</sequence>
<dbReference type="InterPro" id="IPR036380">
    <property type="entry name" value="Isochorismatase-like_sf"/>
</dbReference>
<name>A0ABU3Z6D7_9FIRM</name>
<dbReference type="CDD" id="cd00431">
    <property type="entry name" value="cysteine_hydrolases"/>
    <property type="match status" value="1"/>
</dbReference>
<accession>A0ABU3Z6D7</accession>
<dbReference type="SUPFAM" id="SSF52499">
    <property type="entry name" value="Isochorismatase-like hydrolases"/>
    <property type="match status" value="1"/>
</dbReference>
<feature type="domain" description="Isochorismatase-like" evidence="3">
    <location>
        <begin position="5"/>
        <end position="175"/>
    </location>
</feature>
<keyword evidence="2 4" id="KW-0378">Hydrolase</keyword>
<evidence type="ECO:0000256" key="1">
    <source>
        <dbReference type="ARBA" id="ARBA00006336"/>
    </source>
</evidence>
<gene>
    <name evidence="4" type="ORF">RVY80_01160</name>
</gene>
<evidence type="ECO:0000313" key="4">
    <source>
        <dbReference type="EMBL" id="MDV5087464.1"/>
    </source>
</evidence>
<evidence type="ECO:0000313" key="5">
    <source>
        <dbReference type="Proteomes" id="UP001272515"/>
    </source>
</evidence>
<dbReference type="EMBL" id="JAWJZB010000001">
    <property type="protein sequence ID" value="MDV5087464.1"/>
    <property type="molecule type" value="Genomic_DNA"/>
</dbReference>
<protein>
    <submittedName>
        <fullName evidence="4">Cysteine hydrolase</fullName>
    </submittedName>
</protein>
<dbReference type="InterPro" id="IPR000868">
    <property type="entry name" value="Isochorismatase-like_dom"/>
</dbReference>
<dbReference type="Pfam" id="PF00857">
    <property type="entry name" value="Isochorismatase"/>
    <property type="match status" value="1"/>
</dbReference>
<organism evidence="4 5">
    <name type="scientific">Veillonella absiana</name>
    <dbReference type="NCBI Taxonomy" id="3079305"/>
    <lineage>
        <taxon>Bacteria</taxon>
        <taxon>Bacillati</taxon>
        <taxon>Bacillota</taxon>
        <taxon>Negativicutes</taxon>
        <taxon>Veillonellales</taxon>
        <taxon>Veillonellaceae</taxon>
        <taxon>Veillonella</taxon>
    </lineage>
</organism>
<evidence type="ECO:0000259" key="3">
    <source>
        <dbReference type="Pfam" id="PF00857"/>
    </source>
</evidence>
<dbReference type="Proteomes" id="UP001272515">
    <property type="component" value="Unassembled WGS sequence"/>
</dbReference>
<comment type="similarity">
    <text evidence="1">Belongs to the isochorismatase family.</text>
</comment>
<dbReference type="PANTHER" id="PTHR43540:SF6">
    <property type="entry name" value="ISOCHORISMATASE-LIKE DOMAIN-CONTAINING PROTEIN"/>
    <property type="match status" value="1"/>
</dbReference>
<proteinExistence type="inferred from homology"/>
<dbReference type="Gene3D" id="3.40.50.850">
    <property type="entry name" value="Isochorismatase-like"/>
    <property type="match status" value="1"/>
</dbReference>
<dbReference type="InterPro" id="IPR050272">
    <property type="entry name" value="Isochorismatase-like_hydrls"/>
</dbReference>
<comment type="caution">
    <text evidence="4">The sequence shown here is derived from an EMBL/GenBank/DDBJ whole genome shotgun (WGS) entry which is preliminary data.</text>
</comment>
<reference evidence="4 5" key="1">
    <citation type="submission" date="2023-10" db="EMBL/GenBank/DDBJ databases">
        <title>Veillonella sp. nov., isolated from a pig farm feces dump.</title>
        <authorList>
            <person name="Chang Y.-H."/>
        </authorList>
    </citation>
    <scope>NUCLEOTIDE SEQUENCE [LARGE SCALE GENOMIC DNA]</scope>
    <source>
        <strain evidence="4 5">YH-vei2233</strain>
    </source>
</reference>
<keyword evidence="5" id="KW-1185">Reference proteome</keyword>
<dbReference type="GO" id="GO:0016787">
    <property type="term" value="F:hydrolase activity"/>
    <property type="evidence" value="ECO:0007669"/>
    <property type="project" value="UniProtKB-KW"/>
</dbReference>